<organism evidence="9 10">
    <name type="scientific">Tropicimonas aquimaris</name>
    <dbReference type="NCBI Taxonomy" id="914152"/>
    <lineage>
        <taxon>Bacteria</taxon>
        <taxon>Pseudomonadati</taxon>
        <taxon>Pseudomonadota</taxon>
        <taxon>Alphaproteobacteria</taxon>
        <taxon>Rhodobacterales</taxon>
        <taxon>Roseobacteraceae</taxon>
        <taxon>Tropicimonas</taxon>
    </lineage>
</organism>
<dbReference type="Gene3D" id="1.10.287.470">
    <property type="entry name" value="Helix hairpin bin"/>
    <property type="match status" value="1"/>
</dbReference>
<keyword evidence="4" id="KW-0732">Signal</keyword>
<dbReference type="InterPro" id="IPR006143">
    <property type="entry name" value="RND_pump_MFP"/>
</dbReference>
<feature type="coiled-coil region" evidence="3">
    <location>
        <begin position="105"/>
        <end position="170"/>
    </location>
</feature>
<dbReference type="SUPFAM" id="SSF111369">
    <property type="entry name" value="HlyD-like secretion proteins"/>
    <property type="match status" value="1"/>
</dbReference>
<dbReference type="Pfam" id="PF25944">
    <property type="entry name" value="Beta-barrel_RND"/>
    <property type="match status" value="1"/>
</dbReference>
<dbReference type="PANTHER" id="PTHR30158">
    <property type="entry name" value="ACRA/E-RELATED COMPONENT OF DRUG EFFLUX TRANSPORTER"/>
    <property type="match status" value="1"/>
</dbReference>
<dbReference type="Gene3D" id="2.40.30.170">
    <property type="match status" value="1"/>
</dbReference>
<dbReference type="Pfam" id="PF25876">
    <property type="entry name" value="HH_MFP_RND"/>
    <property type="match status" value="1"/>
</dbReference>
<dbReference type="InterPro" id="IPR058626">
    <property type="entry name" value="MdtA-like_b-barrel"/>
</dbReference>
<feature type="domain" description="Multidrug resistance protein MdtA-like barrel-sandwich hybrid" evidence="6">
    <location>
        <begin position="65"/>
        <end position="198"/>
    </location>
</feature>
<feature type="domain" description="Multidrug resistance protein MdtA-like beta-barrel" evidence="7">
    <location>
        <begin position="210"/>
        <end position="299"/>
    </location>
</feature>
<feature type="signal peptide" evidence="4">
    <location>
        <begin position="1"/>
        <end position="28"/>
    </location>
</feature>
<proteinExistence type="inferred from homology"/>
<dbReference type="Pfam" id="PF25967">
    <property type="entry name" value="RND-MFP_C"/>
    <property type="match status" value="1"/>
</dbReference>
<evidence type="ECO:0000259" key="7">
    <source>
        <dbReference type="Pfam" id="PF25944"/>
    </source>
</evidence>
<evidence type="ECO:0000259" key="5">
    <source>
        <dbReference type="Pfam" id="PF25876"/>
    </source>
</evidence>
<evidence type="ECO:0000256" key="2">
    <source>
        <dbReference type="ARBA" id="ARBA00009477"/>
    </source>
</evidence>
<name>A0ABW3IPP0_9RHOB</name>
<dbReference type="InterPro" id="IPR058627">
    <property type="entry name" value="MdtA-like_C"/>
</dbReference>
<evidence type="ECO:0000313" key="10">
    <source>
        <dbReference type="Proteomes" id="UP001597108"/>
    </source>
</evidence>
<dbReference type="NCBIfam" id="TIGR01730">
    <property type="entry name" value="RND_mfp"/>
    <property type="match status" value="1"/>
</dbReference>
<dbReference type="InterPro" id="IPR058624">
    <property type="entry name" value="MdtA-like_HH"/>
</dbReference>
<evidence type="ECO:0000259" key="6">
    <source>
        <dbReference type="Pfam" id="PF25917"/>
    </source>
</evidence>
<gene>
    <name evidence="9" type="ORF">ACFQ2S_08655</name>
</gene>
<dbReference type="EMBL" id="JBHTJT010000008">
    <property type="protein sequence ID" value="MFD0979720.1"/>
    <property type="molecule type" value="Genomic_DNA"/>
</dbReference>
<dbReference type="Gene3D" id="2.40.420.20">
    <property type="match status" value="1"/>
</dbReference>
<accession>A0ABW3IPP0</accession>
<dbReference type="PANTHER" id="PTHR30158:SF3">
    <property type="entry name" value="MULTIDRUG EFFLUX PUMP SUBUNIT ACRA-RELATED"/>
    <property type="match status" value="1"/>
</dbReference>
<sequence>MPTTRRRSGHLAAFLAGCLLAASSIGFAATAQDDAPAARVSVAAAYTEELTDEASFIGKGVALDKVEIVARVSGFLDERLVAEGAEVAEGELLFRIEPDAYEAALASRQADLSRAEANLELAQIELARRRELVSRQASPQSEADVALANEKVAEAEVASAKAAIRAAELDRSYTEIHAPFPGRIGTISSSVGDLVGPTTTPLVTLVRERPIQVAFTLSERQLLDVLERLQAGLPELAGTDKTPDVFVTLPNGTRLEEPGRIVFVDNRIDPTTGTIALRAQFSNERRLIVDGAFVDVNIQALRPQTRLLIPQAAVQRDQRGDFVLVVTPDQRVEQRYVTLGRTHEAAFIVTDGMREGETVIVEGLQRVRPGVQVEPILAGTAPSED</sequence>
<comment type="subcellular location">
    <subcellularLocation>
        <location evidence="1">Cell envelope</location>
    </subcellularLocation>
</comment>
<dbReference type="Proteomes" id="UP001597108">
    <property type="component" value="Unassembled WGS sequence"/>
</dbReference>
<evidence type="ECO:0000256" key="4">
    <source>
        <dbReference type="SAM" id="SignalP"/>
    </source>
</evidence>
<evidence type="ECO:0000259" key="8">
    <source>
        <dbReference type="Pfam" id="PF25967"/>
    </source>
</evidence>
<keyword evidence="3" id="KW-0175">Coiled coil</keyword>
<feature type="chain" id="PRO_5046714934" evidence="4">
    <location>
        <begin position="29"/>
        <end position="385"/>
    </location>
</feature>
<comment type="caution">
    <text evidence="9">The sequence shown here is derived from an EMBL/GenBank/DDBJ whole genome shotgun (WGS) entry which is preliminary data.</text>
</comment>
<reference evidence="10" key="1">
    <citation type="journal article" date="2019" name="Int. J. Syst. Evol. Microbiol.">
        <title>The Global Catalogue of Microorganisms (GCM) 10K type strain sequencing project: providing services to taxonomists for standard genome sequencing and annotation.</title>
        <authorList>
            <consortium name="The Broad Institute Genomics Platform"/>
            <consortium name="The Broad Institute Genome Sequencing Center for Infectious Disease"/>
            <person name="Wu L."/>
            <person name="Ma J."/>
        </authorList>
    </citation>
    <scope>NUCLEOTIDE SEQUENCE [LARGE SCALE GENOMIC DNA]</scope>
    <source>
        <strain evidence="10">CCUG 60524</strain>
    </source>
</reference>
<feature type="domain" description="Multidrug resistance protein MdtA-like C-terminal permuted SH3" evidence="8">
    <location>
        <begin position="307"/>
        <end position="366"/>
    </location>
</feature>
<dbReference type="Pfam" id="PF25917">
    <property type="entry name" value="BSH_RND"/>
    <property type="match status" value="1"/>
</dbReference>
<evidence type="ECO:0000256" key="3">
    <source>
        <dbReference type="SAM" id="Coils"/>
    </source>
</evidence>
<dbReference type="RefSeq" id="WP_386074040.1">
    <property type="nucleotide sequence ID" value="NZ_JBHTJT010000008.1"/>
</dbReference>
<dbReference type="PROSITE" id="PS51257">
    <property type="entry name" value="PROKAR_LIPOPROTEIN"/>
    <property type="match status" value="1"/>
</dbReference>
<keyword evidence="10" id="KW-1185">Reference proteome</keyword>
<dbReference type="Gene3D" id="2.40.50.100">
    <property type="match status" value="1"/>
</dbReference>
<evidence type="ECO:0000313" key="9">
    <source>
        <dbReference type="EMBL" id="MFD0979720.1"/>
    </source>
</evidence>
<evidence type="ECO:0000256" key="1">
    <source>
        <dbReference type="ARBA" id="ARBA00004196"/>
    </source>
</evidence>
<feature type="domain" description="Multidrug resistance protein MdtA-like alpha-helical hairpin" evidence="5">
    <location>
        <begin position="105"/>
        <end position="174"/>
    </location>
</feature>
<comment type="similarity">
    <text evidence="2">Belongs to the membrane fusion protein (MFP) (TC 8.A.1) family.</text>
</comment>
<dbReference type="InterPro" id="IPR058625">
    <property type="entry name" value="MdtA-like_BSH"/>
</dbReference>
<protein>
    <submittedName>
        <fullName evidence="9">Efflux RND transporter periplasmic adaptor subunit</fullName>
    </submittedName>
</protein>